<evidence type="ECO:0000256" key="5">
    <source>
        <dbReference type="ARBA" id="ARBA00062515"/>
    </source>
</evidence>
<dbReference type="Pfam" id="PF13531">
    <property type="entry name" value="SBP_bac_11"/>
    <property type="match status" value="1"/>
</dbReference>
<feature type="binding site" evidence="6">
    <location>
        <position position="58"/>
    </location>
    <ligand>
        <name>molybdate</name>
        <dbReference type="ChEBI" id="CHEBI:36264"/>
    </ligand>
</feature>
<dbReference type="GO" id="GO:0015689">
    <property type="term" value="P:molybdate ion transport"/>
    <property type="evidence" value="ECO:0007669"/>
    <property type="project" value="InterPro"/>
</dbReference>
<dbReference type="PANTHER" id="PTHR30632">
    <property type="entry name" value="MOLYBDATE-BINDING PERIPLASMIC PROTEIN"/>
    <property type="match status" value="1"/>
</dbReference>
<dbReference type="EMBL" id="UHIA01000004">
    <property type="protein sequence ID" value="SUO98148.1"/>
    <property type="molecule type" value="Genomic_DNA"/>
</dbReference>
<dbReference type="GO" id="GO:0030973">
    <property type="term" value="F:molybdate ion binding"/>
    <property type="evidence" value="ECO:0007669"/>
    <property type="project" value="TreeGrafter"/>
</dbReference>
<dbReference type="Proteomes" id="UP000254575">
    <property type="component" value="Unassembled WGS sequence"/>
</dbReference>
<dbReference type="InterPro" id="IPR005950">
    <property type="entry name" value="ModA"/>
</dbReference>
<dbReference type="InterPro" id="IPR050682">
    <property type="entry name" value="ModA/WtpA"/>
</dbReference>
<dbReference type="GO" id="GO:0046872">
    <property type="term" value="F:metal ion binding"/>
    <property type="evidence" value="ECO:0007669"/>
    <property type="project" value="UniProtKB-KW"/>
</dbReference>
<dbReference type="GO" id="GO:1901359">
    <property type="term" value="F:tungstate binding"/>
    <property type="evidence" value="ECO:0007669"/>
    <property type="project" value="UniProtKB-ARBA"/>
</dbReference>
<evidence type="ECO:0000256" key="3">
    <source>
        <dbReference type="ARBA" id="ARBA00022723"/>
    </source>
</evidence>
<reference evidence="8 9" key="1">
    <citation type="submission" date="2018-06" db="EMBL/GenBank/DDBJ databases">
        <authorList>
            <consortium name="Pathogen Informatics"/>
            <person name="Doyle S."/>
        </authorList>
    </citation>
    <scope>NUCLEOTIDE SEQUENCE [LARGE SCALE GENOMIC DNA]</scope>
    <source>
        <strain evidence="8 9">NCTC10717</strain>
    </source>
</reference>
<dbReference type="PANTHER" id="PTHR30632:SF0">
    <property type="entry name" value="SULFATE-BINDING PROTEIN"/>
    <property type="match status" value="1"/>
</dbReference>
<dbReference type="PIRSF" id="PIRSF004846">
    <property type="entry name" value="ModA"/>
    <property type="match status" value="1"/>
</dbReference>
<name>A0A380N0T5_9GAMM</name>
<evidence type="ECO:0000256" key="7">
    <source>
        <dbReference type="SAM" id="SignalP"/>
    </source>
</evidence>
<comment type="similarity">
    <text evidence="1">Belongs to the bacterial solute-binding protein ModA family.</text>
</comment>
<protein>
    <submittedName>
        <fullName evidence="8">Molybdate-binding periplasmic protein</fullName>
    </submittedName>
</protein>
<proteinExistence type="inferred from homology"/>
<dbReference type="RefSeq" id="WP_115219014.1">
    <property type="nucleotide sequence ID" value="NZ_UHIA01000004.1"/>
</dbReference>
<feature type="binding site" evidence="6">
    <location>
        <position position="186"/>
    </location>
    <ligand>
        <name>molybdate</name>
        <dbReference type="ChEBI" id="CHEBI:36264"/>
    </ligand>
</feature>
<feature type="binding site" evidence="6">
    <location>
        <position position="168"/>
    </location>
    <ligand>
        <name>molybdate</name>
        <dbReference type="ChEBI" id="CHEBI:36264"/>
    </ligand>
</feature>
<evidence type="ECO:0000313" key="9">
    <source>
        <dbReference type="Proteomes" id="UP000254575"/>
    </source>
</evidence>
<evidence type="ECO:0000256" key="6">
    <source>
        <dbReference type="PIRSR" id="PIRSR004846-1"/>
    </source>
</evidence>
<feature type="binding site" evidence="6">
    <location>
        <position position="30"/>
    </location>
    <ligand>
        <name>molybdate</name>
        <dbReference type="ChEBI" id="CHEBI:36264"/>
    </ligand>
</feature>
<feature type="chain" id="PRO_5016730922" evidence="7">
    <location>
        <begin position="21"/>
        <end position="252"/>
    </location>
</feature>
<evidence type="ECO:0000256" key="4">
    <source>
        <dbReference type="ARBA" id="ARBA00022729"/>
    </source>
</evidence>
<dbReference type="SUPFAM" id="SSF53850">
    <property type="entry name" value="Periplasmic binding protein-like II"/>
    <property type="match status" value="1"/>
</dbReference>
<organism evidence="8 9">
    <name type="scientific">Suttonella indologenes</name>
    <dbReference type="NCBI Taxonomy" id="13276"/>
    <lineage>
        <taxon>Bacteria</taxon>
        <taxon>Pseudomonadati</taxon>
        <taxon>Pseudomonadota</taxon>
        <taxon>Gammaproteobacteria</taxon>
        <taxon>Cardiobacteriales</taxon>
        <taxon>Cardiobacteriaceae</taxon>
        <taxon>Suttonella</taxon>
    </lineage>
</organism>
<dbReference type="FunFam" id="3.40.190.10:FF:000035">
    <property type="entry name" value="Molybdate ABC transporter substrate-binding protein"/>
    <property type="match status" value="1"/>
</dbReference>
<dbReference type="Gene3D" id="3.40.190.10">
    <property type="entry name" value="Periplasmic binding protein-like II"/>
    <property type="match status" value="2"/>
</dbReference>
<sequence>MKSASLFLALSAALSFGAHAADLTVSAAASLTDAFNDIGKAYTEQYPQDKVFFNFAGSGALLKQLQNGAPADIFASADQLRMDTAEKEQLIKPESRANFAQNALVLIAPKDSYIALQDLAALVEHAEIKHIAIANPESVPVGTYSKTALEKAGLWEKIGERNIPTQNVRQSLDYVARGEVEAGFVYATDAAIMKDKVKTLFQVPLDEALSYPIAVSANSQAPEAAQRFVQFVLSEQGQNILRNYGFLAPDAK</sequence>
<dbReference type="NCBIfam" id="TIGR01256">
    <property type="entry name" value="modA"/>
    <property type="match status" value="1"/>
</dbReference>
<keyword evidence="9" id="KW-1185">Reference proteome</keyword>
<evidence type="ECO:0000313" key="8">
    <source>
        <dbReference type="EMBL" id="SUO98148.1"/>
    </source>
</evidence>
<keyword evidence="3 6" id="KW-0479">Metal-binding</keyword>
<gene>
    <name evidence="8" type="primary">modA</name>
    <name evidence="8" type="ORF">NCTC10717_01889</name>
</gene>
<dbReference type="AlphaFoldDB" id="A0A380N0T5"/>
<evidence type="ECO:0000256" key="1">
    <source>
        <dbReference type="ARBA" id="ARBA00009175"/>
    </source>
</evidence>
<accession>A0A380N0T5</accession>
<evidence type="ECO:0000256" key="2">
    <source>
        <dbReference type="ARBA" id="ARBA00022505"/>
    </source>
</evidence>
<keyword evidence="4 7" id="KW-0732">Signal</keyword>
<dbReference type="OrthoDB" id="9785015at2"/>
<keyword evidence="2 6" id="KW-0500">Molybdenum</keyword>
<comment type="subunit">
    <text evidence="5">The complex is composed of two ATP-binding proteins (ModC), two transmembrane proteins (ModB) and a solute-binding protein (ModA).</text>
</comment>
<feature type="signal peptide" evidence="7">
    <location>
        <begin position="1"/>
        <end position="20"/>
    </location>
</feature>